<evidence type="ECO:0000313" key="3">
    <source>
        <dbReference type="Proteomes" id="UP000030765"/>
    </source>
</evidence>
<evidence type="ECO:0000313" key="2">
    <source>
        <dbReference type="EnsemblMetazoa" id="ASIC009364-PA"/>
    </source>
</evidence>
<evidence type="ECO:0000313" key="1">
    <source>
        <dbReference type="EMBL" id="KFB41732.1"/>
    </source>
</evidence>
<reference evidence="2" key="2">
    <citation type="submission" date="2020-05" db="UniProtKB">
        <authorList>
            <consortium name="EnsemblMetazoa"/>
        </authorList>
    </citation>
    <scope>IDENTIFICATION</scope>
</reference>
<dbReference type="AlphaFoldDB" id="A0A084VUT8"/>
<keyword evidence="3" id="KW-1185">Reference proteome</keyword>
<accession>A0A084VUT8</accession>
<dbReference type="EnsemblMetazoa" id="ASIC009364-RA">
    <property type="protein sequence ID" value="ASIC009364-PA"/>
    <property type="gene ID" value="ASIC009364"/>
</dbReference>
<sequence>MLGCETLIKCKIYCSIFCHRTGIPYPGFKFIPNAPGLSAKTTNNDSDTFDAGKIVPNVTSGELIEVGQGQLRPDFRNEISPPMQNVTMLQPRSRRGFHTWLNCTDNFLVPPCCYSDASDDSITAADDDEDDELLAEPGHAELIQVFQAGQTGDSRAAFV</sequence>
<dbReference type="VEuPathDB" id="VectorBase:ASIC009364"/>
<reference evidence="1 3" key="1">
    <citation type="journal article" date="2014" name="BMC Genomics">
        <title>Genome sequence of Anopheles sinensis provides insight into genetics basis of mosquito competence for malaria parasites.</title>
        <authorList>
            <person name="Zhou D."/>
            <person name="Zhang D."/>
            <person name="Ding G."/>
            <person name="Shi L."/>
            <person name="Hou Q."/>
            <person name="Ye Y."/>
            <person name="Xu Y."/>
            <person name="Zhou H."/>
            <person name="Xiong C."/>
            <person name="Li S."/>
            <person name="Yu J."/>
            <person name="Hong S."/>
            <person name="Yu X."/>
            <person name="Zou P."/>
            <person name="Chen C."/>
            <person name="Chang X."/>
            <person name="Wang W."/>
            <person name="Lv Y."/>
            <person name="Sun Y."/>
            <person name="Ma L."/>
            <person name="Shen B."/>
            <person name="Zhu C."/>
        </authorList>
    </citation>
    <scope>NUCLEOTIDE SEQUENCE [LARGE SCALE GENOMIC DNA]</scope>
</reference>
<name>A0A084VUT8_ANOSI</name>
<proteinExistence type="predicted"/>
<protein>
    <submittedName>
        <fullName evidence="1 2">Chemotaxis protein CheA</fullName>
    </submittedName>
</protein>
<gene>
    <name evidence="1" type="ORF">ZHAS_00009364</name>
</gene>
<organism evidence="1">
    <name type="scientific">Anopheles sinensis</name>
    <name type="common">Mosquito</name>
    <dbReference type="NCBI Taxonomy" id="74873"/>
    <lineage>
        <taxon>Eukaryota</taxon>
        <taxon>Metazoa</taxon>
        <taxon>Ecdysozoa</taxon>
        <taxon>Arthropoda</taxon>
        <taxon>Hexapoda</taxon>
        <taxon>Insecta</taxon>
        <taxon>Pterygota</taxon>
        <taxon>Neoptera</taxon>
        <taxon>Endopterygota</taxon>
        <taxon>Diptera</taxon>
        <taxon>Nematocera</taxon>
        <taxon>Culicoidea</taxon>
        <taxon>Culicidae</taxon>
        <taxon>Anophelinae</taxon>
        <taxon>Anopheles</taxon>
    </lineage>
</organism>
<dbReference type="EMBL" id="KE525142">
    <property type="protein sequence ID" value="KFB41732.1"/>
    <property type="molecule type" value="Genomic_DNA"/>
</dbReference>
<dbReference type="EMBL" id="ATLV01017015">
    <property type="status" value="NOT_ANNOTATED_CDS"/>
    <property type="molecule type" value="Genomic_DNA"/>
</dbReference>
<dbReference type="Proteomes" id="UP000030765">
    <property type="component" value="Unassembled WGS sequence"/>
</dbReference>